<dbReference type="InterPro" id="IPR035979">
    <property type="entry name" value="RBD_domain_sf"/>
</dbReference>
<dbReference type="Pfam" id="PF10183">
    <property type="entry name" value="ESSS"/>
    <property type="match status" value="1"/>
</dbReference>
<evidence type="ECO:0000256" key="14">
    <source>
        <dbReference type="ARBA" id="ARBA00022989"/>
    </source>
</evidence>
<dbReference type="PROSITE" id="PS50102">
    <property type="entry name" value="RRM"/>
    <property type="match status" value="1"/>
</dbReference>
<proteinExistence type="inferred from homology"/>
<evidence type="ECO:0000256" key="6">
    <source>
        <dbReference type="ARBA" id="ARBA00022448"/>
    </source>
</evidence>
<protein>
    <recommendedName>
        <fullName evidence="5">NADH dehydrogenase [ubiquinone] 1 beta subcomplex subunit 11, mitochondrial</fullName>
    </recommendedName>
    <alternativeName>
        <fullName evidence="20">Complex I-ESSS</fullName>
    </alternativeName>
    <alternativeName>
        <fullName evidence="19">NADH-ubiquinone oxidoreductase ESSS subunit</fullName>
    </alternativeName>
    <alternativeName>
        <fullName evidence="22">Splicing factor 3B subunit 6</fullName>
    </alternativeName>
</protein>
<evidence type="ECO:0000259" key="26">
    <source>
        <dbReference type="PROSITE" id="PS50102"/>
    </source>
</evidence>
<evidence type="ECO:0000256" key="22">
    <source>
        <dbReference type="ARBA" id="ARBA00070534"/>
    </source>
</evidence>
<keyword evidence="9 25" id="KW-0812">Transmembrane</keyword>
<evidence type="ECO:0000256" key="1">
    <source>
        <dbReference type="ARBA" id="ARBA00003195"/>
    </source>
</evidence>
<evidence type="ECO:0000256" key="9">
    <source>
        <dbReference type="ARBA" id="ARBA00022692"/>
    </source>
</evidence>
<evidence type="ECO:0000313" key="28">
    <source>
        <dbReference type="Proteomes" id="UP000030742"/>
    </source>
</evidence>
<evidence type="ECO:0000256" key="18">
    <source>
        <dbReference type="ARBA" id="ARBA00023242"/>
    </source>
</evidence>
<dbReference type="GO" id="GO:0005634">
    <property type="term" value="C:nucleus"/>
    <property type="evidence" value="ECO:0007669"/>
    <property type="project" value="UniProtKB-SubCell"/>
</dbReference>
<keyword evidence="12" id="KW-0809">Transit peptide</keyword>
<reference evidence="27 28" key="1">
    <citation type="journal article" date="2013" name="Genome Biol.">
        <title>Draft genome of the mountain pine beetle, Dendroctonus ponderosae Hopkins, a major forest pest.</title>
        <authorList>
            <person name="Keeling C.I."/>
            <person name="Yuen M.M."/>
            <person name="Liao N.Y."/>
            <person name="Docking T.R."/>
            <person name="Chan S.K."/>
            <person name="Taylor G.A."/>
            <person name="Palmquist D.L."/>
            <person name="Jackman S.D."/>
            <person name="Nguyen A."/>
            <person name="Li M."/>
            <person name="Henderson H."/>
            <person name="Janes J.K."/>
            <person name="Zhao Y."/>
            <person name="Pandoh P."/>
            <person name="Moore R."/>
            <person name="Sperling F.A."/>
            <person name="Huber D.P."/>
            <person name="Birol I."/>
            <person name="Jones S.J."/>
            <person name="Bohlmann J."/>
        </authorList>
    </citation>
    <scope>NUCLEOTIDE SEQUENCE</scope>
</reference>
<evidence type="ECO:0000256" key="16">
    <source>
        <dbReference type="ARBA" id="ARBA00023136"/>
    </source>
</evidence>
<evidence type="ECO:0000256" key="3">
    <source>
        <dbReference type="ARBA" id="ARBA00004434"/>
    </source>
</evidence>
<dbReference type="GO" id="GO:0000398">
    <property type="term" value="P:mRNA splicing, via spliceosome"/>
    <property type="evidence" value="ECO:0007669"/>
    <property type="project" value="UniProtKB-ARBA"/>
</dbReference>
<keyword evidence="8" id="KW-0507">mRNA processing</keyword>
<keyword evidence="17" id="KW-0508">mRNA splicing</keyword>
<evidence type="ECO:0000256" key="12">
    <source>
        <dbReference type="ARBA" id="ARBA00022946"/>
    </source>
</evidence>
<dbReference type="AlphaFoldDB" id="U4UIV9"/>
<organism evidence="27 28">
    <name type="scientific">Dendroctonus ponderosae</name>
    <name type="common">Mountain pine beetle</name>
    <dbReference type="NCBI Taxonomy" id="77166"/>
    <lineage>
        <taxon>Eukaryota</taxon>
        <taxon>Metazoa</taxon>
        <taxon>Ecdysozoa</taxon>
        <taxon>Arthropoda</taxon>
        <taxon>Hexapoda</taxon>
        <taxon>Insecta</taxon>
        <taxon>Pterygota</taxon>
        <taxon>Neoptera</taxon>
        <taxon>Endopterygota</taxon>
        <taxon>Coleoptera</taxon>
        <taxon>Polyphaga</taxon>
        <taxon>Cucujiformia</taxon>
        <taxon>Curculionidae</taxon>
        <taxon>Scolytinae</taxon>
        <taxon>Dendroctonus</taxon>
    </lineage>
</organism>
<keyword evidence="16 25" id="KW-0472">Membrane</keyword>
<dbReference type="STRING" id="77166.U4UIV9"/>
<comment type="subcellular location">
    <subcellularLocation>
        <location evidence="3">Mitochondrion inner membrane</location>
        <topology evidence="3">Single-pass membrane protein</topology>
    </subcellularLocation>
    <subcellularLocation>
        <location evidence="2">Nucleus</location>
    </subcellularLocation>
</comment>
<evidence type="ECO:0000256" key="25">
    <source>
        <dbReference type="SAM" id="Phobius"/>
    </source>
</evidence>
<keyword evidence="13" id="KW-0249">Electron transport</keyword>
<evidence type="ECO:0000256" key="5">
    <source>
        <dbReference type="ARBA" id="ARBA00018632"/>
    </source>
</evidence>
<keyword evidence="11 23" id="KW-0694">RNA-binding</keyword>
<comment type="similarity">
    <text evidence="4">Belongs to the complex I NDUFB11 subunit family.</text>
</comment>
<keyword evidence="15" id="KW-0496">Mitochondrion</keyword>
<accession>U4UIV9</accession>
<dbReference type="Gene3D" id="3.30.70.330">
    <property type="match status" value="1"/>
</dbReference>
<evidence type="ECO:0000256" key="4">
    <source>
        <dbReference type="ARBA" id="ARBA00008915"/>
    </source>
</evidence>
<evidence type="ECO:0000256" key="13">
    <source>
        <dbReference type="ARBA" id="ARBA00022982"/>
    </source>
</evidence>
<comment type="function">
    <text evidence="1">Accessory subunit of the mitochondrial membrane respiratory chain NADH dehydrogenase (Complex I), that is believed not to be involved in catalysis. Complex I functions in the transfer of electrons from NADH to the respiratory chain. The immediate electron acceptor for the enzyme is believed to be ubiquinone.</text>
</comment>
<dbReference type="GO" id="GO:0003723">
    <property type="term" value="F:RNA binding"/>
    <property type="evidence" value="ECO:0007669"/>
    <property type="project" value="UniProtKB-UniRule"/>
</dbReference>
<evidence type="ECO:0000256" key="19">
    <source>
        <dbReference type="ARBA" id="ARBA00030753"/>
    </source>
</evidence>
<dbReference type="OrthoDB" id="275748at2759"/>
<evidence type="ECO:0000256" key="24">
    <source>
        <dbReference type="SAM" id="MobiDB-lite"/>
    </source>
</evidence>
<comment type="subunit">
    <text evidence="21">Complex I is composed of 45 different subunits. Interacts with BCAP31.</text>
</comment>
<feature type="domain" description="RRM" evidence="26">
    <location>
        <begin position="171"/>
        <end position="246"/>
    </location>
</feature>
<keyword evidence="6" id="KW-0813">Transport</keyword>
<keyword evidence="14 25" id="KW-1133">Transmembrane helix</keyword>
<name>U4UIV9_DENPD</name>
<dbReference type="SMART" id="SM00360">
    <property type="entry name" value="RRM"/>
    <property type="match status" value="1"/>
</dbReference>
<dbReference type="Pfam" id="PF00076">
    <property type="entry name" value="RRM_1"/>
    <property type="match status" value="1"/>
</dbReference>
<dbReference type="EMBL" id="KB632191">
    <property type="protein sequence ID" value="ERL89865.1"/>
    <property type="molecule type" value="Genomic_DNA"/>
</dbReference>
<evidence type="ECO:0000256" key="7">
    <source>
        <dbReference type="ARBA" id="ARBA00022660"/>
    </source>
</evidence>
<gene>
    <name evidence="27" type="ORF">D910_07224</name>
</gene>
<dbReference type="InterPro" id="IPR000504">
    <property type="entry name" value="RRM_dom"/>
</dbReference>
<dbReference type="PANTHER" id="PTHR13327">
    <property type="entry name" value="NADH-UBIQUINONE OXIDOREDUCTASE ESSS SUBUNIT, MITOCHONDRIAL PRECURSOR"/>
    <property type="match status" value="1"/>
</dbReference>
<evidence type="ECO:0000256" key="20">
    <source>
        <dbReference type="ARBA" id="ARBA00031387"/>
    </source>
</evidence>
<evidence type="ECO:0000256" key="10">
    <source>
        <dbReference type="ARBA" id="ARBA00022792"/>
    </source>
</evidence>
<dbReference type="InterPro" id="IPR034150">
    <property type="entry name" value="SF3B6_RRM"/>
</dbReference>
<dbReference type="GO" id="GO:0005743">
    <property type="term" value="C:mitochondrial inner membrane"/>
    <property type="evidence" value="ECO:0007669"/>
    <property type="project" value="UniProtKB-SubCell"/>
</dbReference>
<feature type="transmembrane region" description="Helical" evidence="25">
    <location>
        <begin position="72"/>
        <end position="91"/>
    </location>
</feature>
<feature type="region of interest" description="Disordered" evidence="24">
    <location>
        <begin position="134"/>
        <end position="157"/>
    </location>
</feature>
<evidence type="ECO:0000256" key="8">
    <source>
        <dbReference type="ARBA" id="ARBA00022664"/>
    </source>
</evidence>
<evidence type="ECO:0000256" key="21">
    <source>
        <dbReference type="ARBA" id="ARBA00046528"/>
    </source>
</evidence>
<dbReference type="InterPro" id="IPR012677">
    <property type="entry name" value="Nucleotide-bd_a/b_plait_sf"/>
</dbReference>
<evidence type="ECO:0000256" key="15">
    <source>
        <dbReference type="ARBA" id="ARBA00023128"/>
    </source>
</evidence>
<dbReference type="PANTHER" id="PTHR13327:SF0">
    <property type="entry name" value="NADH DEHYDROGENASE [UBIQUINONE] 1 BETA SUBCOMPLEX SUBUNIT 11, MITOCHONDRIAL"/>
    <property type="match status" value="1"/>
</dbReference>
<keyword evidence="10" id="KW-0999">Mitochondrion inner membrane</keyword>
<evidence type="ECO:0000313" key="27">
    <source>
        <dbReference type="EMBL" id="ERL89865.1"/>
    </source>
</evidence>
<evidence type="ECO:0000256" key="17">
    <source>
        <dbReference type="ARBA" id="ARBA00023187"/>
    </source>
</evidence>
<sequence length="273" mass="31053">MVLLAGLNRALWPKLRPATQWRLVSTSNRKNNETATADVCKAPAAKAPPKNWISFGYDIRDQKEDLHAHHSLMFVGISLCLMIGGYVWAYAPDLNLRDWAGREAFLELRRREASGGPLIDPNFLPVDRIVIAPQNGPSDAKEDQRKCPRSPQGQQPPNLVLQVRLPPEINRILYVRNLPYKITGEEMYDIFGKYGAIRQIRVGNTPETRGTAFVVYEDIFDAKNACDHLSGFNVCNRYLVVLYYQANKAFKKTDLDKKQEEIDKMKSKYGINT</sequence>
<evidence type="ECO:0000256" key="2">
    <source>
        <dbReference type="ARBA" id="ARBA00004123"/>
    </source>
</evidence>
<dbReference type="FunFam" id="3.30.70.330:FF:000106">
    <property type="entry name" value="Splicing factor 3b, subunit 6"/>
    <property type="match status" value="1"/>
</dbReference>
<dbReference type="Proteomes" id="UP000030742">
    <property type="component" value="Unassembled WGS sequence"/>
</dbReference>
<dbReference type="SUPFAM" id="SSF54928">
    <property type="entry name" value="RNA-binding domain, RBD"/>
    <property type="match status" value="1"/>
</dbReference>
<keyword evidence="18" id="KW-0539">Nucleus</keyword>
<evidence type="ECO:0000256" key="11">
    <source>
        <dbReference type="ARBA" id="ARBA00022884"/>
    </source>
</evidence>
<dbReference type="CDD" id="cd12241">
    <property type="entry name" value="RRM_SF3B14"/>
    <property type="match status" value="1"/>
</dbReference>
<dbReference type="InterPro" id="IPR019329">
    <property type="entry name" value="NADH_UbQ_OxRdtase_ESSS_su"/>
</dbReference>
<keyword evidence="7" id="KW-0679">Respiratory chain</keyword>
<evidence type="ECO:0000256" key="23">
    <source>
        <dbReference type="PROSITE-ProRule" id="PRU00176"/>
    </source>
</evidence>